<dbReference type="AlphaFoldDB" id="A0A7W5AAB2"/>
<reference evidence="1 2" key="1">
    <citation type="submission" date="2020-08" db="EMBL/GenBank/DDBJ databases">
        <title>Genomic Encyclopedia of Type Strains, Phase III (KMG-III): the genomes of soil and plant-associated and newly described type strains.</title>
        <authorList>
            <person name="Whitman W."/>
        </authorList>
    </citation>
    <scope>NUCLEOTIDE SEQUENCE [LARGE SCALE GENOMIC DNA]</scope>
    <source>
        <strain evidence="1 2">CECT 3302</strain>
    </source>
</reference>
<organism evidence="1 2">
    <name type="scientific">Nocardioides albus</name>
    <dbReference type="NCBI Taxonomy" id="1841"/>
    <lineage>
        <taxon>Bacteria</taxon>
        <taxon>Bacillati</taxon>
        <taxon>Actinomycetota</taxon>
        <taxon>Actinomycetes</taxon>
        <taxon>Propionibacteriales</taxon>
        <taxon>Nocardioidaceae</taxon>
        <taxon>Nocardioides</taxon>
    </lineage>
</organism>
<comment type="caution">
    <text evidence="1">The sequence shown here is derived from an EMBL/GenBank/DDBJ whole genome shotgun (WGS) entry which is preliminary data.</text>
</comment>
<dbReference type="EMBL" id="JACHXG010000017">
    <property type="protein sequence ID" value="MBB3092144.1"/>
    <property type="molecule type" value="Genomic_DNA"/>
</dbReference>
<dbReference type="Proteomes" id="UP000577707">
    <property type="component" value="Unassembled WGS sequence"/>
</dbReference>
<protein>
    <submittedName>
        <fullName evidence="1">Uncharacterized protein</fullName>
    </submittedName>
</protein>
<evidence type="ECO:0000313" key="2">
    <source>
        <dbReference type="Proteomes" id="UP000577707"/>
    </source>
</evidence>
<proteinExistence type="predicted"/>
<evidence type="ECO:0000313" key="1">
    <source>
        <dbReference type="EMBL" id="MBB3092144.1"/>
    </source>
</evidence>
<name>A0A7W5AAB2_9ACTN</name>
<sequence>MGTIDSATITLTCPSCGKAESDRVLDKGSGWSGSHWQAPTFRQFDVTLTGNAKDEYVVAGTCPQCQVTATVAVQYGT</sequence>
<accession>A0A7W5AAB2</accession>
<keyword evidence="2" id="KW-1185">Reference proteome</keyword>
<dbReference type="RefSeq" id="WP_183551683.1">
    <property type="nucleotide sequence ID" value="NZ_BMQT01000017.1"/>
</dbReference>
<gene>
    <name evidence="1" type="ORF">FHS12_005121</name>
</gene>